<dbReference type="AlphaFoldDB" id="A0A1H9TL89"/>
<organism evidence="2 3">
    <name type="scientific">Butyrivibrio fibrisolvens</name>
    <dbReference type="NCBI Taxonomy" id="831"/>
    <lineage>
        <taxon>Bacteria</taxon>
        <taxon>Bacillati</taxon>
        <taxon>Bacillota</taxon>
        <taxon>Clostridia</taxon>
        <taxon>Lachnospirales</taxon>
        <taxon>Lachnospiraceae</taxon>
        <taxon>Butyrivibrio</taxon>
    </lineage>
</organism>
<dbReference type="Proteomes" id="UP000182584">
    <property type="component" value="Unassembled WGS sequence"/>
</dbReference>
<keyword evidence="1" id="KW-0472">Membrane</keyword>
<keyword evidence="1" id="KW-0812">Transmembrane</keyword>
<evidence type="ECO:0000313" key="2">
    <source>
        <dbReference type="EMBL" id="SER98060.1"/>
    </source>
</evidence>
<feature type="transmembrane region" description="Helical" evidence="1">
    <location>
        <begin position="88"/>
        <end position="106"/>
    </location>
</feature>
<evidence type="ECO:0000313" key="3">
    <source>
        <dbReference type="Proteomes" id="UP000182584"/>
    </source>
</evidence>
<dbReference type="EMBL" id="FOGJ01000015">
    <property type="protein sequence ID" value="SER98060.1"/>
    <property type="molecule type" value="Genomic_DNA"/>
</dbReference>
<feature type="transmembrane region" description="Helical" evidence="1">
    <location>
        <begin position="56"/>
        <end position="76"/>
    </location>
</feature>
<sequence>MLGRTHFFVGMAAALITLRPESLPVVVAGTGAAAIGGVISDIDSGTSTAHKEADKIVMAATLALGAVIIIEYNFHIGIYRRLLADSNIYRIITGSAAFLLLCVFGMRQPHRSFMHSLLALFLFSSCVGIIFPEVASYFAIGYASHLIIDLLNRKREKILWPMKKGYSFNLCSSKGYVNKLMMAAGIFISAIYISTLPYVQEAYATMLTVLRLN</sequence>
<evidence type="ECO:0000256" key="1">
    <source>
        <dbReference type="SAM" id="Phobius"/>
    </source>
</evidence>
<keyword evidence="1" id="KW-1133">Transmembrane helix</keyword>
<feature type="transmembrane region" description="Helical" evidence="1">
    <location>
        <begin position="118"/>
        <end position="148"/>
    </location>
</feature>
<proteinExistence type="predicted"/>
<feature type="transmembrane region" description="Helical" evidence="1">
    <location>
        <begin position="180"/>
        <end position="199"/>
    </location>
</feature>
<protein>
    <submittedName>
        <fullName evidence="2">Inner membrane protein</fullName>
    </submittedName>
</protein>
<dbReference type="eggNOG" id="COG1988">
    <property type="taxonomic scope" value="Bacteria"/>
</dbReference>
<dbReference type="Pfam" id="PF04307">
    <property type="entry name" value="YdjM"/>
    <property type="match status" value="1"/>
</dbReference>
<name>A0A1H9TL89_BUTFI</name>
<accession>A0A1H9TL89</accession>
<reference evidence="2 3" key="1">
    <citation type="submission" date="2016-10" db="EMBL/GenBank/DDBJ databases">
        <authorList>
            <person name="de Groot N.N."/>
        </authorList>
    </citation>
    <scope>NUCLEOTIDE SEQUENCE [LARGE SCALE GENOMIC DNA]</scope>
    <source>
        <strain evidence="2 3">AR40</strain>
    </source>
</reference>
<dbReference type="RefSeq" id="WP_074756641.1">
    <property type="nucleotide sequence ID" value="NZ_FOGJ01000015.1"/>
</dbReference>
<gene>
    <name evidence="2" type="ORF">SAMN04487884_11554</name>
</gene>
<dbReference type="InterPro" id="IPR007404">
    <property type="entry name" value="YdjM-like"/>
</dbReference>